<dbReference type="InterPro" id="IPR021133">
    <property type="entry name" value="HEAT_type_2"/>
</dbReference>
<accession>A0A814VNU7</accession>
<comment type="similarity">
    <text evidence="3">Belongs to the importin beta family. Importin beta-1 subfamily.</text>
</comment>
<evidence type="ECO:0000256" key="1">
    <source>
        <dbReference type="ARBA" id="ARBA00004259"/>
    </source>
</evidence>
<evidence type="ECO:0000313" key="11">
    <source>
        <dbReference type="EMBL" id="CAF1187950.1"/>
    </source>
</evidence>
<protein>
    <recommendedName>
        <fullName evidence="10">Importin N-terminal domain-containing protein</fullName>
    </recommendedName>
</protein>
<sequence length="920" mass="102987">MATQDIINILVGTVTGSQADLENARNFLAKAAEQNLPELLKQFSDILITATNNPLARTQAALQLKNALYSKEENLKQVYQERWLSIPEDVRAHIKNNCFNTLGTETAKPSQAAQFYQERWLSIPEDVRAHIKNNCFNTLGTETAKPSQAAQCVGYIACAELPRGQWQDLIKRLVDNVTTVGRADNVREASLEALGYICQDIDSNVLVPQSNVILTALVYGMRKEETNDNVRLAATTAMLNSLEFTKNNFQNDSERHYIMQVVCEATQVANMKIQVAAIQNLVKIVTLYYDYMEYYMGPALFAITMDAMKSNHDEIALQGIEFWSNVCDEEYELQILQQEAQEQNRQPERTSRYYARGALQYLVPVLLQRLTMQEESDDEDDWNPFKAAGVCLMLLANCAEDAIIPHVLPFITANINHADWKYREAAVMAFGSMLEGPDAASIKPVVEQAIPFLLQLLRDSNIAVRDTTAWTIGRIFKFVTQAVLTDGLIGEIGKTLVNGLNDVPRVATNICWSFSSLASAAYEHAESLDDEDDTPKTYLLSPFFDDIVKKLIETTDRPDGNQSNLRNAAYEALMEMIRYSPKDCYVTVQKTTLTIVDRLNRVISIESHATNSNDRVQISDLQSLLCATLQSVLRKMHANDAPLISDPIMEALLSMLKSNTGKSSAVQEDALIAIGTLVEVLGLNFMKYMDYVLPFVYEALNNHTEYQICAAAVGIITELSRSLLDKLIPYCDQIMTHLFTCLSDDKLHRSVKTQILSTFGDIASAIGGHFKNYLEHVLNTLNQACRAQVANNDYDMIDYLNELREGCLSAYTGIIQGLRGSTTTANSVVLAELQLVTAQLPFIMQFLETIARDTNKSDSLISAAIGLIGDLVTTYGQVMLQFVEREAFEKLLTEGKRSKVVKNKTLATWVIKEIRKLRNN</sequence>
<dbReference type="PROSITE" id="PS50166">
    <property type="entry name" value="IMPORTIN_B_NT"/>
    <property type="match status" value="1"/>
</dbReference>
<evidence type="ECO:0000256" key="2">
    <source>
        <dbReference type="ARBA" id="ARBA00004496"/>
    </source>
</evidence>
<name>A0A814VNU7_9BILA</name>
<dbReference type="SMART" id="SM00913">
    <property type="entry name" value="IBN_N"/>
    <property type="match status" value="1"/>
</dbReference>
<dbReference type="SMART" id="SM00185">
    <property type="entry name" value="ARM"/>
    <property type="match status" value="3"/>
</dbReference>
<comment type="caution">
    <text evidence="11">The sequence shown here is derived from an EMBL/GenBank/DDBJ whole genome shotgun (WGS) entry which is preliminary data.</text>
</comment>
<dbReference type="GO" id="GO:0005635">
    <property type="term" value="C:nuclear envelope"/>
    <property type="evidence" value="ECO:0007669"/>
    <property type="project" value="UniProtKB-SubCell"/>
</dbReference>
<dbReference type="PANTHER" id="PTHR10527">
    <property type="entry name" value="IMPORTIN BETA"/>
    <property type="match status" value="1"/>
</dbReference>
<evidence type="ECO:0000259" key="10">
    <source>
        <dbReference type="PROSITE" id="PS50166"/>
    </source>
</evidence>
<dbReference type="Pfam" id="PF25574">
    <property type="entry name" value="TPR_IMB1"/>
    <property type="match status" value="1"/>
</dbReference>
<dbReference type="GO" id="GO:0006606">
    <property type="term" value="P:protein import into nucleus"/>
    <property type="evidence" value="ECO:0007669"/>
    <property type="project" value="InterPro"/>
</dbReference>
<dbReference type="InterPro" id="IPR000225">
    <property type="entry name" value="Armadillo"/>
</dbReference>
<keyword evidence="6" id="KW-0677">Repeat</keyword>
<dbReference type="InterPro" id="IPR058584">
    <property type="entry name" value="IMB1_TNPO1-like_TPR"/>
</dbReference>
<dbReference type="GO" id="GO:0031267">
    <property type="term" value="F:small GTPase binding"/>
    <property type="evidence" value="ECO:0007669"/>
    <property type="project" value="InterPro"/>
</dbReference>
<feature type="domain" description="Importin N-terminal" evidence="10">
    <location>
        <begin position="24"/>
        <end position="104"/>
    </location>
</feature>
<dbReference type="InterPro" id="IPR040122">
    <property type="entry name" value="Importin_beta"/>
</dbReference>
<evidence type="ECO:0000256" key="7">
    <source>
        <dbReference type="ARBA" id="ARBA00022927"/>
    </source>
</evidence>
<keyword evidence="4" id="KW-0813">Transport</keyword>
<dbReference type="EMBL" id="CAJNOG010000345">
    <property type="protein sequence ID" value="CAF1187950.1"/>
    <property type="molecule type" value="Genomic_DNA"/>
</dbReference>
<feature type="repeat" description="HEAT" evidence="9">
    <location>
        <begin position="449"/>
        <end position="486"/>
    </location>
</feature>
<dbReference type="Proteomes" id="UP000663845">
    <property type="component" value="Unassembled WGS sequence"/>
</dbReference>
<dbReference type="PROSITE" id="PS50077">
    <property type="entry name" value="HEAT_REPEAT"/>
    <property type="match status" value="1"/>
</dbReference>
<evidence type="ECO:0000256" key="8">
    <source>
        <dbReference type="ARBA" id="ARBA00023242"/>
    </source>
</evidence>
<dbReference type="FunFam" id="1.25.10.10:FF:000027">
    <property type="entry name" value="Importin subunit beta-1"/>
    <property type="match status" value="1"/>
</dbReference>
<dbReference type="Pfam" id="PF03810">
    <property type="entry name" value="IBN_N"/>
    <property type="match status" value="1"/>
</dbReference>
<dbReference type="InterPro" id="IPR001494">
    <property type="entry name" value="Importin-beta_N"/>
</dbReference>
<dbReference type="InterPro" id="IPR011989">
    <property type="entry name" value="ARM-like"/>
</dbReference>
<dbReference type="Pfam" id="PF13513">
    <property type="entry name" value="HEAT_EZ"/>
    <property type="match status" value="1"/>
</dbReference>
<comment type="subcellular location">
    <subcellularLocation>
        <location evidence="2">Cytoplasm</location>
    </subcellularLocation>
    <subcellularLocation>
        <location evidence="1">Nucleus envelope</location>
    </subcellularLocation>
</comment>
<evidence type="ECO:0000256" key="6">
    <source>
        <dbReference type="ARBA" id="ARBA00022737"/>
    </source>
</evidence>
<organism evidence="11 12">
    <name type="scientific">Adineta steineri</name>
    <dbReference type="NCBI Taxonomy" id="433720"/>
    <lineage>
        <taxon>Eukaryota</taxon>
        <taxon>Metazoa</taxon>
        <taxon>Spiralia</taxon>
        <taxon>Gnathifera</taxon>
        <taxon>Rotifera</taxon>
        <taxon>Eurotatoria</taxon>
        <taxon>Bdelloidea</taxon>
        <taxon>Adinetida</taxon>
        <taxon>Adinetidae</taxon>
        <taxon>Adineta</taxon>
    </lineage>
</organism>
<dbReference type="Gene3D" id="1.25.10.10">
    <property type="entry name" value="Leucine-rich Repeat Variant"/>
    <property type="match status" value="2"/>
</dbReference>
<keyword evidence="8" id="KW-0539">Nucleus</keyword>
<evidence type="ECO:0000256" key="4">
    <source>
        <dbReference type="ARBA" id="ARBA00022448"/>
    </source>
</evidence>
<evidence type="ECO:0000313" key="12">
    <source>
        <dbReference type="Proteomes" id="UP000663845"/>
    </source>
</evidence>
<proteinExistence type="inferred from homology"/>
<gene>
    <name evidence="11" type="ORF">JYZ213_LOCUS26168</name>
</gene>
<dbReference type="SUPFAM" id="SSF48371">
    <property type="entry name" value="ARM repeat"/>
    <property type="match status" value="2"/>
</dbReference>
<keyword evidence="7" id="KW-0653">Protein transport</keyword>
<keyword evidence="5" id="KW-0963">Cytoplasm</keyword>
<evidence type="ECO:0000256" key="9">
    <source>
        <dbReference type="PROSITE-ProRule" id="PRU00103"/>
    </source>
</evidence>
<evidence type="ECO:0000256" key="3">
    <source>
        <dbReference type="ARBA" id="ARBA00010907"/>
    </source>
</evidence>
<dbReference type="GO" id="GO:0005737">
    <property type="term" value="C:cytoplasm"/>
    <property type="evidence" value="ECO:0007669"/>
    <property type="project" value="UniProtKB-SubCell"/>
</dbReference>
<evidence type="ECO:0000256" key="5">
    <source>
        <dbReference type="ARBA" id="ARBA00022490"/>
    </source>
</evidence>
<dbReference type="InterPro" id="IPR016024">
    <property type="entry name" value="ARM-type_fold"/>
</dbReference>
<dbReference type="AlphaFoldDB" id="A0A814VNU7"/>
<reference evidence="11" key="1">
    <citation type="submission" date="2021-02" db="EMBL/GenBank/DDBJ databases">
        <authorList>
            <person name="Nowell W R."/>
        </authorList>
    </citation>
    <scope>NUCLEOTIDE SEQUENCE</scope>
</reference>